<evidence type="ECO:0000259" key="3">
    <source>
        <dbReference type="Pfam" id="PF01557"/>
    </source>
</evidence>
<evidence type="ECO:0000256" key="1">
    <source>
        <dbReference type="ARBA" id="ARBA00010211"/>
    </source>
</evidence>
<name>A0A6B8WB90_9CORY</name>
<dbReference type="Pfam" id="PF01557">
    <property type="entry name" value="FAA_hydrolase"/>
    <property type="match status" value="1"/>
</dbReference>
<dbReference type="GO" id="GO:0046872">
    <property type="term" value="F:metal ion binding"/>
    <property type="evidence" value="ECO:0007669"/>
    <property type="project" value="UniProtKB-KW"/>
</dbReference>
<dbReference type="Gene3D" id="3.90.850.10">
    <property type="entry name" value="Fumarylacetoacetase-like, C-terminal domain"/>
    <property type="match status" value="1"/>
</dbReference>
<accession>A0A6B8WB90</accession>
<dbReference type="SUPFAM" id="SSF56529">
    <property type="entry name" value="FAH"/>
    <property type="match status" value="1"/>
</dbReference>
<proteinExistence type="inferred from homology"/>
<gene>
    <name evidence="4" type="ORF">COCCU_10950</name>
</gene>
<dbReference type="InterPro" id="IPR051121">
    <property type="entry name" value="FAH"/>
</dbReference>
<dbReference type="GO" id="GO:0050385">
    <property type="term" value="F:ureidoglycolate lyase activity"/>
    <property type="evidence" value="ECO:0007669"/>
    <property type="project" value="UniProtKB-EC"/>
</dbReference>
<feature type="domain" description="Fumarylacetoacetase-like C-terminal" evidence="3">
    <location>
        <begin position="76"/>
        <end position="281"/>
    </location>
</feature>
<dbReference type="InterPro" id="IPR011234">
    <property type="entry name" value="Fumarylacetoacetase-like_C"/>
</dbReference>
<evidence type="ECO:0000313" key="4">
    <source>
        <dbReference type="EMBL" id="QGU08106.1"/>
    </source>
</evidence>
<keyword evidence="2" id="KW-0479">Metal-binding</keyword>
<comment type="similarity">
    <text evidence="1">Belongs to the FAH family.</text>
</comment>
<keyword evidence="5" id="KW-1185">Reference proteome</keyword>
<dbReference type="GO" id="GO:0044281">
    <property type="term" value="P:small molecule metabolic process"/>
    <property type="evidence" value="ECO:0007669"/>
    <property type="project" value="UniProtKB-ARBA"/>
</dbReference>
<dbReference type="Proteomes" id="UP000424462">
    <property type="component" value="Chromosome"/>
</dbReference>
<keyword evidence="4" id="KW-0456">Lyase</keyword>
<dbReference type="RefSeq" id="WP_156231526.1">
    <property type="nucleotide sequence ID" value="NZ_CP046455.1"/>
</dbReference>
<dbReference type="EC" id="4.3.2.3" evidence="4"/>
<evidence type="ECO:0000313" key="5">
    <source>
        <dbReference type="Proteomes" id="UP000424462"/>
    </source>
</evidence>
<organism evidence="4 5">
    <name type="scientific">Corynebacterium occultum</name>
    <dbReference type="NCBI Taxonomy" id="2675219"/>
    <lineage>
        <taxon>Bacteria</taxon>
        <taxon>Bacillati</taxon>
        <taxon>Actinomycetota</taxon>
        <taxon>Actinomycetes</taxon>
        <taxon>Mycobacteriales</taxon>
        <taxon>Corynebacteriaceae</taxon>
        <taxon>Corynebacterium</taxon>
    </lineage>
</organism>
<dbReference type="KEGG" id="cok:COCCU_10950"/>
<sequence length="285" mass="30763">MNYISFRNAAGSDTWGISVDGTVHDLGPSGLNLAASLKAAIEEGIFGKVSDAQLREAPTLAEAEVEFLPAVTDPLKILCIGVNYRTHQEETGKGLDMKAPTVFTRFADSQIGHLQPAQKSASTTQFDYEGELAVVISRPAHRLNVDEAMDHVAGYGIYNDFSCRDWQLEGAQWIPGKNFPGTGAFGPYLVPLADIEDFQSMTLETRVNGEVRQHAVMSDLYFTVPELIAYITGFTRLNPGDVIITGTPGGVGLFMEPPALLSDGDQVEVEISGLGILRNTVKDVA</sequence>
<dbReference type="PANTHER" id="PTHR42796:SF4">
    <property type="entry name" value="FUMARYLACETOACETATE HYDROLASE DOMAIN-CONTAINING PROTEIN 2A"/>
    <property type="match status" value="1"/>
</dbReference>
<dbReference type="EMBL" id="CP046455">
    <property type="protein sequence ID" value="QGU08106.1"/>
    <property type="molecule type" value="Genomic_DNA"/>
</dbReference>
<dbReference type="InterPro" id="IPR036663">
    <property type="entry name" value="Fumarylacetoacetase_C_sf"/>
</dbReference>
<reference evidence="4 5" key="1">
    <citation type="submission" date="2019-11" db="EMBL/GenBank/DDBJ databases">
        <title>Complete genome sequence of Corynebacterium kalinowskii 1959, a novel Corynebacterium species isolated from soil of a small paddock in Vilsendorf, Germany.</title>
        <authorList>
            <person name="Schaffert L."/>
            <person name="Ruwe M."/>
            <person name="Milse J."/>
            <person name="Hanuschka K."/>
            <person name="Ortseifen V."/>
            <person name="Droste J."/>
            <person name="Brandt D."/>
            <person name="Schlueter L."/>
            <person name="Kutter Y."/>
            <person name="Vinke S."/>
            <person name="Viehoefer P."/>
            <person name="Jacob L."/>
            <person name="Luebke N.-C."/>
            <person name="Schulte-Berndt E."/>
            <person name="Hain C."/>
            <person name="Linder M."/>
            <person name="Schmidt P."/>
            <person name="Wollenschlaeger L."/>
            <person name="Luttermann T."/>
            <person name="Thieme E."/>
            <person name="Hassa J."/>
            <person name="Haak M."/>
            <person name="Wittchen M."/>
            <person name="Mentz A."/>
            <person name="Persicke M."/>
            <person name="Busche T."/>
            <person name="Ruckert C."/>
        </authorList>
    </citation>
    <scope>NUCLEOTIDE SEQUENCE [LARGE SCALE GENOMIC DNA]</scope>
    <source>
        <strain evidence="4 5">2039</strain>
    </source>
</reference>
<protein>
    <submittedName>
        <fullName evidence="4">Ureidoglycolate lyase</fullName>
        <ecNumber evidence="4">4.3.2.3</ecNumber>
    </submittedName>
</protein>
<dbReference type="PANTHER" id="PTHR42796">
    <property type="entry name" value="FUMARYLACETOACETATE HYDROLASE DOMAIN-CONTAINING PROTEIN 2A-RELATED"/>
    <property type="match status" value="1"/>
</dbReference>
<evidence type="ECO:0000256" key="2">
    <source>
        <dbReference type="ARBA" id="ARBA00022723"/>
    </source>
</evidence>
<dbReference type="AlphaFoldDB" id="A0A6B8WB90"/>